<keyword evidence="12" id="KW-1185">Reference proteome</keyword>
<comment type="subcellular location">
    <subcellularLocation>
        <location evidence="1 9">Cytoplasm</location>
    </subcellularLocation>
</comment>
<dbReference type="HOGENOM" id="CLU_048716_0_0_9"/>
<dbReference type="OrthoDB" id="9771859at2"/>
<dbReference type="GO" id="GO:0008776">
    <property type="term" value="F:acetate kinase activity"/>
    <property type="evidence" value="ECO:0007669"/>
    <property type="project" value="TreeGrafter"/>
</dbReference>
<name>I4ABE5_DESDJ</name>
<dbReference type="NCBIfam" id="NF002834">
    <property type="entry name" value="PRK03011.1-5"/>
    <property type="match status" value="1"/>
</dbReference>
<evidence type="ECO:0000256" key="3">
    <source>
        <dbReference type="ARBA" id="ARBA00022490"/>
    </source>
</evidence>
<dbReference type="EMBL" id="CP003348">
    <property type="protein sequence ID" value="AFM01280.1"/>
    <property type="molecule type" value="Genomic_DNA"/>
</dbReference>
<dbReference type="GO" id="GO:0005524">
    <property type="term" value="F:ATP binding"/>
    <property type="evidence" value="ECO:0007669"/>
    <property type="project" value="UniProtKB-KW"/>
</dbReference>
<comment type="similarity">
    <text evidence="2 9 10">Belongs to the acetokinase family.</text>
</comment>
<dbReference type="InterPro" id="IPR000890">
    <property type="entry name" value="Aliphatic_acid_kin_short-chain"/>
</dbReference>
<sequence length="360" mass="39189">MGDRILRILAVNPGSTSTKIGLYENERCILEKSIRYNRSNLEGFAGILEQKAMRKTFVMDSLEEAGIPLNSLNAVVGRCGMVKSVESGTYLINDKLLHDLSHGEALQHASSLGGIIAYELGRSLSIPAYVVDPVTVDEMIPVARVTGIKDIARRSIFHALNSRFVAKRFCRERQRKYEECHLIVAHLGGGITVSAHLRGKTIDVNDGSAGEGPFSPERTGGLPVSAIINLCFSGLYTKEQLLALVMSNGGMQMLLGTNDLREVERRIDDGDDEALLVVEAMAYQVAKQIGAMAAALEGNVDGIVLTGGLAYSQRFIQLIRQRVEKMGPVTVYPGEDELQAMVEGALAVLTEQEQVKHYGT</sequence>
<keyword evidence="6 9" id="KW-0418">Kinase</keyword>
<protein>
    <recommendedName>
        <fullName evidence="9">Probable butyrate kinase</fullName>
        <shortName evidence="9">BK</shortName>
        <ecNumber evidence="9">2.7.2.7</ecNumber>
    </recommendedName>
    <alternativeName>
        <fullName evidence="9">Branched-chain carboxylic acid kinase</fullName>
    </alternativeName>
</protein>
<dbReference type="InterPro" id="IPR043129">
    <property type="entry name" value="ATPase_NBD"/>
</dbReference>
<keyword evidence="7 9" id="KW-0067">ATP-binding</keyword>
<dbReference type="AlphaFoldDB" id="I4ABE5"/>
<evidence type="ECO:0000256" key="10">
    <source>
        <dbReference type="RuleBase" id="RU003835"/>
    </source>
</evidence>
<evidence type="ECO:0000313" key="12">
    <source>
        <dbReference type="Proteomes" id="UP000006053"/>
    </source>
</evidence>
<dbReference type="HAMAP" id="MF_00542">
    <property type="entry name" value="Butyrate_kinase"/>
    <property type="match status" value="1"/>
</dbReference>
<dbReference type="GO" id="GO:0047761">
    <property type="term" value="F:butyrate kinase activity"/>
    <property type="evidence" value="ECO:0007669"/>
    <property type="project" value="UniProtKB-UniRule"/>
</dbReference>
<evidence type="ECO:0000256" key="5">
    <source>
        <dbReference type="ARBA" id="ARBA00022741"/>
    </source>
</evidence>
<reference evidence="11 12" key="2">
    <citation type="journal article" date="2015" name="J. Bacteriol.">
        <title>Genomic, proteomic, and biochemical analysis of the organohalide respiratory pathway in Desulfitobacterium dehalogenans.</title>
        <authorList>
            <person name="Kruse T."/>
            <person name="van de Pas B.A."/>
            <person name="Atteia A."/>
            <person name="Krab K."/>
            <person name="Hagen W.R."/>
            <person name="Goodwin L."/>
            <person name="Chain P."/>
            <person name="Boeren S."/>
            <person name="Maphosa F."/>
            <person name="Schraa G."/>
            <person name="de Vos W.M."/>
            <person name="van der Oost J."/>
            <person name="Smidt H."/>
            <person name="Stams A.J."/>
        </authorList>
    </citation>
    <scope>NUCLEOTIDE SEQUENCE [LARGE SCALE GENOMIC DNA]</scope>
    <source>
        <strain evidence="12">ATCC 51507 / DSM 9161 / JW/IU-DC1</strain>
    </source>
</reference>
<dbReference type="Proteomes" id="UP000006053">
    <property type="component" value="Chromosome"/>
</dbReference>
<dbReference type="SUPFAM" id="SSF53067">
    <property type="entry name" value="Actin-like ATPase domain"/>
    <property type="match status" value="2"/>
</dbReference>
<keyword evidence="4 9" id="KW-0808">Transferase</keyword>
<reference evidence="12" key="1">
    <citation type="submission" date="2012-06" db="EMBL/GenBank/DDBJ databases">
        <title>Complete sequence of Desulfitobacterium dehalogenans ATCC 51507.</title>
        <authorList>
            <person name="Lucas S."/>
            <person name="Han J."/>
            <person name="Lapidus A."/>
            <person name="Cheng J.-F."/>
            <person name="Goodwin L."/>
            <person name="Pitluck S."/>
            <person name="Peters L."/>
            <person name="Ovchinnikova G."/>
            <person name="Teshima H."/>
            <person name="Detter J.C."/>
            <person name="Han C."/>
            <person name="Tapia R."/>
            <person name="Land M."/>
            <person name="Hauser L."/>
            <person name="Kyrpides N."/>
            <person name="Ivanova N."/>
            <person name="Pagani I."/>
            <person name="Kruse T."/>
            <person name="de Vos W.M."/>
            <person name="Smidt H."/>
            <person name="Woyke T."/>
        </authorList>
    </citation>
    <scope>NUCLEOTIDE SEQUENCE [LARGE SCALE GENOMIC DNA]</scope>
    <source>
        <strain evidence="12">ATCC 51507 / DSM 9161 / JW/IU-DC1</strain>
    </source>
</reference>
<dbReference type="Pfam" id="PF00871">
    <property type="entry name" value="Acetate_kinase"/>
    <property type="match status" value="1"/>
</dbReference>
<dbReference type="PANTHER" id="PTHR21060">
    <property type="entry name" value="ACETATE KINASE"/>
    <property type="match status" value="1"/>
</dbReference>
<evidence type="ECO:0000256" key="9">
    <source>
        <dbReference type="HAMAP-Rule" id="MF_00542"/>
    </source>
</evidence>
<dbReference type="Gene3D" id="3.30.420.40">
    <property type="match status" value="2"/>
</dbReference>
<dbReference type="EC" id="2.7.2.7" evidence="9"/>
<evidence type="ECO:0000256" key="2">
    <source>
        <dbReference type="ARBA" id="ARBA00008748"/>
    </source>
</evidence>
<accession>I4ABE5</accession>
<proteinExistence type="inferred from homology"/>
<dbReference type="CDD" id="cd24011">
    <property type="entry name" value="ASKHA_NBD_BK"/>
    <property type="match status" value="1"/>
</dbReference>
<evidence type="ECO:0000256" key="6">
    <source>
        <dbReference type="ARBA" id="ARBA00022777"/>
    </source>
</evidence>
<evidence type="ECO:0000256" key="7">
    <source>
        <dbReference type="ARBA" id="ARBA00022840"/>
    </source>
</evidence>
<organism evidence="11 12">
    <name type="scientific">Desulfitobacterium dehalogenans (strain ATCC 51507 / DSM 9161 / JW/IU-DC1)</name>
    <dbReference type="NCBI Taxonomy" id="756499"/>
    <lineage>
        <taxon>Bacteria</taxon>
        <taxon>Bacillati</taxon>
        <taxon>Bacillota</taxon>
        <taxon>Clostridia</taxon>
        <taxon>Eubacteriales</taxon>
        <taxon>Desulfitobacteriaceae</taxon>
        <taxon>Desulfitobacterium</taxon>
    </lineage>
</organism>
<dbReference type="KEGG" id="ddh:Desde_2980"/>
<evidence type="ECO:0000256" key="4">
    <source>
        <dbReference type="ARBA" id="ARBA00022679"/>
    </source>
</evidence>
<keyword evidence="5 9" id="KW-0547">Nucleotide-binding</keyword>
<keyword evidence="3 9" id="KW-0963">Cytoplasm</keyword>
<gene>
    <name evidence="9" type="primary">buk</name>
    <name evidence="11" type="ordered locus">Desde_2980</name>
</gene>
<dbReference type="GO" id="GO:0006083">
    <property type="term" value="P:acetate metabolic process"/>
    <property type="evidence" value="ECO:0007669"/>
    <property type="project" value="TreeGrafter"/>
</dbReference>
<dbReference type="eggNOG" id="COG3426">
    <property type="taxonomic scope" value="Bacteria"/>
</dbReference>
<dbReference type="InterPro" id="IPR011245">
    <property type="entry name" value="Butyrate_kin"/>
</dbReference>
<dbReference type="PROSITE" id="PS01076">
    <property type="entry name" value="ACETATE_KINASE_2"/>
    <property type="match status" value="1"/>
</dbReference>
<dbReference type="PROSITE" id="PS01075">
    <property type="entry name" value="ACETATE_KINASE_1"/>
    <property type="match status" value="1"/>
</dbReference>
<dbReference type="NCBIfam" id="TIGR02707">
    <property type="entry name" value="butyr_kinase"/>
    <property type="match status" value="1"/>
</dbReference>
<comment type="catalytic activity">
    <reaction evidence="8 9">
        <text>butanoate + ATP = butanoyl phosphate + ADP</text>
        <dbReference type="Rhea" id="RHEA:13585"/>
        <dbReference type="ChEBI" id="CHEBI:17968"/>
        <dbReference type="ChEBI" id="CHEBI:30616"/>
        <dbReference type="ChEBI" id="CHEBI:58079"/>
        <dbReference type="ChEBI" id="CHEBI:456216"/>
        <dbReference type="EC" id="2.7.2.7"/>
    </reaction>
</comment>
<dbReference type="GO" id="GO:0005737">
    <property type="term" value="C:cytoplasm"/>
    <property type="evidence" value="ECO:0007669"/>
    <property type="project" value="UniProtKB-SubCell"/>
</dbReference>
<dbReference type="RefSeq" id="WP_014794760.1">
    <property type="nucleotide sequence ID" value="NC_018017.1"/>
</dbReference>
<dbReference type="PRINTS" id="PR00471">
    <property type="entry name" value="ACETATEKNASE"/>
</dbReference>
<evidence type="ECO:0000313" key="11">
    <source>
        <dbReference type="EMBL" id="AFM01280.1"/>
    </source>
</evidence>
<evidence type="ECO:0000256" key="1">
    <source>
        <dbReference type="ARBA" id="ARBA00004496"/>
    </source>
</evidence>
<dbReference type="PIRSF" id="PIRSF036458">
    <property type="entry name" value="Butyrate_kin"/>
    <property type="match status" value="1"/>
</dbReference>
<dbReference type="InterPro" id="IPR023865">
    <property type="entry name" value="Aliphatic_acid_kinase_CS"/>
</dbReference>
<dbReference type="STRING" id="756499.Desde_2980"/>
<evidence type="ECO:0000256" key="8">
    <source>
        <dbReference type="ARBA" id="ARBA00048596"/>
    </source>
</evidence>
<dbReference type="PANTHER" id="PTHR21060:SF3">
    <property type="entry name" value="BUTYRATE KINASE 2-RELATED"/>
    <property type="match status" value="1"/>
</dbReference>